<evidence type="ECO:0000313" key="1">
    <source>
        <dbReference type="EMBL" id="SFM45734.1"/>
    </source>
</evidence>
<name>A0A1I4R081_9HYPH</name>
<keyword evidence="2" id="KW-1185">Reference proteome</keyword>
<proteinExistence type="predicted"/>
<reference evidence="2" key="1">
    <citation type="submission" date="2016-10" db="EMBL/GenBank/DDBJ databases">
        <authorList>
            <person name="Varghese N."/>
            <person name="Submissions S."/>
        </authorList>
    </citation>
    <scope>NUCLEOTIDE SEQUENCE [LARGE SCALE GENOMIC DNA]</scope>
    <source>
        <strain evidence="2">BL36</strain>
    </source>
</reference>
<evidence type="ECO:0000313" key="2">
    <source>
        <dbReference type="Proteomes" id="UP000199048"/>
    </source>
</evidence>
<protein>
    <recommendedName>
        <fullName evidence="3">Outer membrane autotransporter barrel domain-containing protein</fullName>
    </recommendedName>
</protein>
<dbReference type="EMBL" id="FOTK01000032">
    <property type="protein sequence ID" value="SFM45734.1"/>
    <property type="molecule type" value="Genomic_DNA"/>
</dbReference>
<dbReference type="AlphaFoldDB" id="A0A1I4R081"/>
<evidence type="ECO:0008006" key="3">
    <source>
        <dbReference type="Google" id="ProtNLM"/>
    </source>
</evidence>
<dbReference type="Proteomes" id="UP000199048">
    <property type="component" value="Unassembled WGS sequence"/>
</dbReference>
<organism evidence="1 2">
    <name type="scientific">Methylobacterium pseudosasicola</name>
    <dbReference type="NCBI Taxonomy" id="582667"/>
    <lineage>
        <taxon>Bacteria</taxon>
        <taxon>Pseudomonadati</taxon>
        <taxon>Pseudomonadota</taxon>
        <taxon>Alphaproteobacteria</taxon>
        <taxon>Hyphomicrobiales</taxon>
        <taxon>Methylobacteriaceae</taxon>
        <taxon>Methylobacterium</taxon>
    </lineage>
</organism>
<dbReference type="RefSeq" id="WP_280142349.1">
    <property type="nucleotide sequence ID" value="NZ_FOTK01000032.1"/>
</dbReference>
<sequence>MIAGLRFLISLGDGIKVTGAYQGEIGGNRLSHAGTARMQLRF</sequence>
<accession>A0A1I4R081</accession>
<gene>
    <name evidence="1" type="ORF">SAMN05192568_103239</name>
</gene>
<dbReference type="STRING" id="582667.SAMN05192568_103239"/>